<dbReference type="GO" id="GO:0005249">
    <property type="term" value="F:voltage-gated potassium channel activity"/>
    <property type="evidence" value="ECO:0007669"/>
    <property type="project" value="TreeGrafter"/>
</dbReference>
<evidence type="ECO:0000313" key="4">
    <source>
        <dbReference type="EMBL" id="KAL1511716.1"/>
    </source>
</evidence>
<dbReference type="InterPro" id="IPR000595">
    <property type="entry name" value="cNMP-bd_dom"/>
</dbReference>
<dbReference type="PROSITE" id="PS50042">
    <property type="entry name" value="CNMP_BINDING_3"/>
    <property type="match status" value="1"/>
</dbReference>
<dbReference type="PANTHER" id="PTHR45689:SF5">
    <property type="entry name" value="I[[H]] CHANNEL, ISOFORM E"/>
    <property type="match status" value="1"/>
</dbReference>
<accession>A0AB34J5B6</accession>
<reference evidence="4 5" key="1">
    <citation type="journal article" date="2024" name="Science">
        <title>Giant polyketide synthase enzymes in the biosynthesis of giant marine polyether toxins.</title>
        <authorList>
            <person name="Fallon T.R."/>
            <person name="Shende V.V."/>
            <person name="Wierzbicki I.H."/>
            <person name="Pendleton A.L."/>
            <person name="Watervoot N.F."/>
            <person name="Auber R.P."/>
            <person name="Gonzalez D.J."/>
            <person name="Wisecaver J.H."/>
            <person name="Moore B.S."/>
        </authorList>
    </citation>
    <scope>NUCLEOTIDE SEQUENCE [LARGE SCALE GENOMIC DNA]</scope>
    <source>
        <strain evidence="4 5">12B1</strain>
    </source>
</reference>
<dbReference type="AlphaFoldDB" id="A0AB34J5B6"/>
<feature type="region of interest" description="Disordered" evidence="1">
    <location>
        <begin position="124"/>
        <end position="154"/>
    </location>
</feature>
<proteinExistence type="predicted"/>
<feature type="domain" description="Cyclic nucleotide-binding" evidence="3">
    <location>
        <begin position="584"/>
        <end position="684"/>
    </location>
</feature>
<dbReference type="SUPFAM" id="SSF81324">
    <property type="entry name" value="Voltage-gated potassium channels"/>
    <property type="match status" value="1"/>
</dbReference>
<dbReference type="Gene3D" id="2.60.120.10">
    <property type="entry name" value="Jelly Rolls"/>
    <property type="match status" value="1"/>
</dbReference>
<name>A0AB34J5B6_PRYPA</name>
<feature type="region of interest" description="Disordered" evidence="1">
    <location>
        <begin position="89"/>
        <end position="109"/>
    </location>
</feature>
<evidence type="ECO:0000259" key="3">
    <source>
        <dbReference type="PROSITE" id="PS50042"/>
    </source>
</evidence>
<feature type="compositionally biased region" description="Low complexity" evidence="1">
    <location>
        <begin position="9"/>
        <end position="22"/>
    </location>
</feature>
<dbReference type="PANTHER" id="PTHR45689">
    <property type="entry name" value="I[[H]] CHANNEL, ISOFORM E"/>
    <property type="match status" value="1"/>
</dbReference>
<feature type="transmembrane region" description="Helical" evidence="2">
    <location>
        <begin position="245"/>
        <end position="265"/>
    </location>
</feature>
<gene>
    <name evidence="4" type="ORF">AB1Y20_005004</name>
</gene>
<dbReference type="InterPro" id="IPR014710">
    <property type="entry name" value="RmlC-like_jellyroll"/>
</dbReference>
<dbReference type="Gene3D" id="1.10.287.630">
    <property type="entry name" value="Helix hairpin bin"/>
    <property type="match status" value="1"/>
</dbReference>
<feature type="transmembrane region" description="Helical" evidence="2">
    <location>
        <begin position="325"/>
        <end position="345"/>
    </location>
</feature>
<feature type="region of interest" description="Disordered" evidence="1">
    <location>
        <begin position="1"/>
        <end position="22"/>
    </location>
</feature>
<dbReference type="Proteomes" id="UP001515480">
    <property type="component" value="Unassembled WGS sequence"/>
</dbReference>
<evidence type="ECO:0000256" key="2">
    <source>
        <dbReference type="SAM" id="Phobius"/>
    </source>
</evidence>
<feature type="region of interest" description="Disordered" evidence="1">
    <location>
        <begin position="745"/>
        <end position="767"/>
    </location>
</feature>
<dbReference type="SMART" id="SM00100">
    <property type="entry name" value="cNMP"/>
    <property type="match status" value="1"/>
</dbReference>
<keyword evidence="2" id="KW-0472">Membrane</keyword>
<dbReference type="GO" id="GO:0098855">
    <property type="term" value="C:HCN channel complex"/>
    <property type="evidence" value="ECO:0007669"/>
    <property type="project" value="TreeGrafter"/>
</dbReference>
<keyword evidence="5" id="KW-1185">Reference proteome</keyword>
<feature type="compositionally biased region" description="Polar residues" evidence="1">
    <location>
        <begin position="136"/>
        <end position="150"/>
    </location>
</feature>
<feature type="transmembrane region" description="Helical" evidence="2">
    <location>
        <begin position="277"/>
        <end position="295"/>
    </location>
</feature>
<dbReference type="CDD" id="cd00038">
    <property type="entry name" value="CAP_ED"/>
    <property type="match status" value="1"/>
</dbReference>
<dbReference type="InterPro" id="IPR018490">
    <property type="entry name" value="cNMP-bd_dom_sf"/>
</dbReference>
<dbReference type="Pfam" id="PF00027">
    <property type="entry name" value="cNMP_binding"/>
    <property type="match status" value="1"/>
</dbReference>
<dbReference type="Gene3D" id="1.10.287.70">
    <property type="match status" value="1"/>
</dbReference>
<dbReference type="EMBL" id="JBGBPQ010000013">
    <property type="protein sequence ID" value="KAL1511716.1"/>
    <property type="molecule type" value="Genomic_DNA"/>
</dbReference>
<dbReference type="SUPFAM" id="SSF51206">
    <property type="entry name" value="cAMP-binding domain-like"/>
    <property type="match status" value="1"/>
</dbReference>
<dbReference type="GO" id="GO:0003254">
    <property type="term" value="P:regulation of membrane depolarization"/>
    <property type="evidence" value="ECO:0007669"/>
    <property type="project" value="TreeGrafter"/>
</dbReference>
<evidence type="ECO:0000256" key="1">
    <source>
        <dbReference type="SAM" id="MobiDB-lite"/>
    </source>
</evidence>
<dbReference type="GO" id="GO:0035725">
    <property type="term" value="P:sodium ion transmembrane transport"/>
    <property type="evidence" value="ECO:0007669"/>
    <property type="project" value="TreeGrafter"/>
</dbReference>
<keyword evidence="2" id="KW-1133">Transmembrane helix</keyword>
<evidence type="ECO:0000313" key="5">
    <source>
        <dbReference type="Proteomes" id="UP001515480"/>
    </source>
</evidence>
<keyword evidence="2" id="KW-0812">Transmembrane</keyword>
<comment type="caution">
    <text evidence="4">The sequence shown here is derived from an EMBL/GenBank/DDBJ whole genome shotgun (WGS) entry which is preliminary data.</text>
</comment>
<protein>
    <recommendedName>
        <fullName evidence="3">Cyclic nucleotide-binding domain-containing protein</fullName>
    </recommendedName>
</protein>
<sequence>MGEPSTNKSASASGEDGAESSDIGALGAADAYAATPSDDAVLAASGGRGAASSDRVILLLVEEITAMKSSQEQLLQHVLQIKTRLGLQGVGPTASSKSEDPEVEAAEPNVSLDESFVPPLARHLHSSPATHRAQDSAVSEMSENSFSSGRQAAVAGQELSAPPPAFAVQRTLSRVASRLDMRNGYSSGKESYVDVSDEAMTSINLLLPRSSGAEPVRFVPLCARVSEWCDKHFPPMHPDSKLSRALALVSTMMMIYTLIFLPIALGFHTTIDPDGSALVAVHLLVDALCIIRLAARAHTGVYDRGVYVGTTREVFELFSENKLKLLLEIISCFPYTSVALSLAPGSLERRLFQMMRVMYALVPACTSLTDTFRTGYKSSIHPAFVRVGMMGLWLLCSAHWFGCLWWLVGVEQESHPHDPDNVPWGPSAWLLEQEFGMQYFHAFLWGIGMMTTQLPYDVQPSTALEVAVTVISTLTAMIISSFTTSSITSVLSSIDSRDSAYRAQLATLMEYMRFKGVDQKTAHRIIEFYHHGHSTSFKEILSSPALPRLPYELSAELHAQLYRCLIRNCPIFDTTKFPVQVVIELLHQLEPVIGVPLQLIVQEGRPNSNLFIIERGSLRVWKDFMNPEKRCVLRVLRDNDHFGERSIFAAWEKGGAADVATATCECVGFCDMLKLDFTCFAATLESYGLTLKYGAETIKKLSIYRDLKRKAHSHSSSGSDAMLRVRKSSSADKCLHLRHSFSVSRTHPVRKTDHSIATTRASEAESRTTSGASKFKLIKNVLGVSRVNLQRSKALST</sequence>
<organism evidence="4 5">
    <name type="scientific">Prymnesium parvum</name>
    <name type="common">Toxic golden alga</name>
    <dbReference type="NCBI Taxonomy" id="97485"/>
    <lineage>
        <taxon>Eukaryota</taxon>
        <taxon>Haptista</taxon>
        <taxon>Haptophyta</taxon>
        <taxon>Prymnesiophyceae</taxon>
        <taxon>Prymnesiales</taxon>
        <taxon>Prymnesiaceae</taxon>
        <taxon>Prymnesium</taxon>
    </lineage>
</organism>
<feature type="compositionally biased region" description="Polar residues" evidence="1">
    <location>
        <begin position="755"/>
        <end position="767"/>
    </location>
</feature>
<dbReference type="InterPro" id="IPR051413">
    <property type="entry name" value="K/Na_HCN_channel"/>
</dbReference>